<evidence type="ECO:0000256" key="1">
    <source>
        <dbReference type="ARBA" id="ARBA00004167"/>
    </source>
</evidence>
<dbReference type="Proteomes" id="UP000191135">
    <property type="component" value="Plasmid pMM259"/>
</dbReference>
<feature type="region of interest" description="Disordered" evidence="6">
    <location>
        <begin position="160"/>
        <end position="179"/>
    </location>
</feature>
<sequence length="430" mass="45911">MTDAENRSDENHNNPDTSETHQAAPEVETESPMNDERRSTIDRSAQRNNRIVYGGILVIAVGLGFVLWQSYSSSPVPSSSVARPPNVESTPGGEQQGRSERYQNTLDQSNEAGAKSAFENDESFIATPDEAMRSIDTIGQKKDPPPVKRPVAPANVIERRDQPVEYRTADRRQPPKPQTDYRRIDQLASAMSAQQQGLLQSWQPVASQATVVIEQDLYTPPEPLTASNGQGGGNGSVQSSGASSVQTYAVAGDTVMARIQNASDSDTPGPVIAEIINGPLDGARAIGAFEVNKTQSALVIQFDRIVMPDGANYDTSAYAIDAQQSTIAVKTDIDRRYFQRYGGKLAAAFISGLSGSLSQPQQQYVGISDNIGSIITNKPTVNESIYAGVAAAGDAISSDLNNNAPSGPLVKVRAGQMIGILFLENVGVAN</sequence>
<reference evidence="8 9" key="1">
    <citation type="submission" date="2017-03" db="EMBL/GenBank/DDBJ databases">
        <title>Foreign affairs: Plasmid Transfer between Roseobacters and Rhizobia.</title>
        <authorList>
            <person name="Bartling P."/>
            <person name="Bunk B."/>
            <person name="Overmann J."/>
            <person name="Brinkmann H."/>
            <person name="Petersen J."/>
        </authorList>
    </citation>
    <scope>NUCLEOTIDE SEQUENCE [LARGE SCALE GENOMIC DNA]</scope>
    <source>
        <strain evidence="8 9">MACL11</strain>
        <plasmid evidence="9">Plasmid pmm259</plasmid>
    </source>
</reference>
<comment type="similarity">
    <text evidence="2">Belongs to the TrbI/VirB10 family.</text>
</comment>
<dbReference type="EMBL" id="CP020332">
    <property type="protein sequence ID" value="AQZ54254.1"/>
    <property type="molecule type" value="Genomic_DNA"/>
</dbReference>
<name>A0A1U9Z9A1_9HYPH</name>
<evidence type="ECO:0000313" key="8">
    <source>
        <dbReference type="EMBL" id="AQZ54254.1"/>
    </source>
</evidence>
<keyword evidence="5 7" id="KW-0472">Membrane</keyword>
<protein>
    <submittedName>
        <fullName evidence="8">Bacterial conjugation TrbI-like protein</fullName>
    </submittedName>
</protein>
<evidence type="ECO:0000256" key="4">
    <source>
        <dbReference type="ARBA" id="ARBA00022989"/>
    </source>
</evidence>
<feature type="compositionally biased region" description="Basic and acidic residues" evidence="6">
    <location>
        <begin position="1"/>
        <end position="13"/>
    </location>
</feature>
<dbReference type="CDD" id="cd16431">
    <property type="entry name" value="IcmE"/>
    <property type="match status" value="1"/>
</dbReference>
<evidence type="ECO:0000313" key="9">
    <source>
        <dbReference type="Proteomes" id="UP000191135"/>
    </source>
</evidence>
<dbReference type="RefSeq" id="WP_018067322.1">
    <property type="nucleotide sequence ID" value="NZ_AQWH01000038.1"/>
</dbReference>
<feature type="region of interest" description="Disordered" evidence="6">
    <location>
        <begin position="1"/>
        <end position="42"/>
    </location>
</feature>
<feature type="region of interest" description="Disordered" evidence="6">
    <location>
        <begin position="220"/>
        <end position="241"/>
    </location>
</feature>
<feature type="region of interest" description="Disordered" evidence="6">
    <location>
        <begin position="73"/>
        <end position="126"/>
    </location>
</feature>
<proteinExistence type="inferred from homology"/>
<gene>
    <name evidence="8" type="ORF">Mame_04962</name>
</gene>
<dbReference type="InterPro" id="IPR042217">
    <property type="entry name" value="T4SS_VirB10/TrbI"/>
</dbReference>
<keyword evidence="8" id="KW-0614">Plasmid</keyword>
<evidence type="ECO:0000256" key="7">
    <source>
        <dbReference type="SAM" id="Phobius"/>
    </source>
</evidence>
<evidence type="ECO:0000256" key="5">
    <source>
        <dbReference type="ARBA" id="ARBA00023136"/>
    </source>
</evidence>
<dbReference type="KEGG" id="mmed:Mame_04962"/>
<geneLocation type="plasmid" evidence="9">
    <name>pmm259</name>
</geneLocation>
<dbReference type="eggNOG" id="COG2948">
    <property type="taxonomic scope" value="Bacteria"/>
</dbReference>
<dbReference type="Gene3D" id="2.40.128.260">
    <property type="entry name" value="Type IV secretion system, VirB10/TraB/TrbI"/>
    <property type="match status" value="1"/>
</dbReference>
<dbReference type="OrthoDB" id="7912094at2"/>
<feature type="compositionally biased region" description="Polar residues" evidence="6">
    <location>
        <begin position="102"/>
        <end position="111"/>
    </location>
</feature>
<evidence type="ECO:0000256" key="2">
    <source>
        <dbReference type="ARBA" id="ARBA00010265"/>
    </source>
</evidence>
<keyword evidence="4 7" id="KW-1133">Transmembrane helix</keyword>
<comment type="subcellular location">
    <subcellularLocation>
        <location evidence="1">Membrane</location>
        <topology evidence="1">Single-pass membrane protein</topology>
    </subcellularLocation>
</comment>
<dbReference type="InterPro" id="IPR005498">
    <property type="entry name" value="T4SS_VirB10/TraB/TrbI"/>
</dbReference>
<dbReference type="InterPro" id="IPR049855">
    <property type="entry name" value="DotG/IcmE-like_C"/>
</dbReference>
<evidence type="ECO:0000256" key="6">
    <source>
        <dbReference type="SAM" id="MobiDB-lite"/>
    </source>
</evidence>
<organism evidence="8 9">
    <name type="scientific">Martelella mediterranea DSM 17316</name>
    <dbReference type="NCBI Taxonomy" id="1122214"/>
    <lineage>
        <taxon>Bacteria</taxon>
        <taxon>Pseudomonadati</taxon>
        <taxon>Pseudomonadota</taxon>
        <taxon>Alphaproteobacteria</taxon>
        <taxon>Hyphomicrobiales</taxon>
        <taxon>Aurantimonadaceae</taxon>
        <taxon>Martelella</taxon>
    </lineage>
</organism>
<dbReference type="AlphaFoldDB" id="A0A1U9Z9A1"/>
<feature type="transmembrane region" description="Helical" evidence="7">
    <location>
        <begin position="51"/>
        <end position="71"/>
    </location>
</feature>
<keyword evidence="3 7" id="KW-0812">Transmembrane</keyword>
<keyword evidence="9" id="KW-1185">Reference proteome</keyword>
<accession>A0A1U9Z9A1</accession>
<dbReference type="GO" id="GO:0016020">
    <property type="term" value="C:membrane"/>
    <property type="evidence" value="ECO:0007669"/>
    <property type="project" value="UniProtKB-SubCell"/>
</dbReference>
<dbReference type="Pfam" id="PF03743">
    <property type="entry name" value="TrbI"/>
    <property type="match status" value="1"/>
</dbReference>
<evidence type="ECO:0000256" key="3">
    <source>
        <dbReference type="ARBA" id="ARBA00022692"/>
    </source>
</evidence>